<dbReference type="WBParaSite" id="maker-E.canG7_contigs_8280-snap-gene-0.3-mRNA-1">
    <property type="protein sequence ID" value="maker-E.canG7_contigs_8280-snap-gene-0.3-mRNA-1"/>
    <property type="gene ID" value="EcG7_09859"/>
</dbReference>
<reference evidence="2" key="1">
    <citation type="submission" date="2022-11" db="UniProtKB">
        <authorList>
            <consortium name="WormBaseParasite"/>
        </authorList>
    </citation>
    <scope>IDENTIFICATION</scope>
</reference>
<evidence type="ECO:0000313" key="1">
    <source>
        <dbReference type="Proteomes" id="UP000887562"/>
    </source>
</evidence>
<accession>A0A915F059</accession>
<keyword evidence="1" id="KW-1185">Reference proteome</keyword>
<evidence type="ECO:0000313" key="2">
    <source>
        <dbReference type="WBParaSite" id="maker-E.canG7_contigs_8280-snap-gene-0.3-mRNA-1"/>
    </source>
</evidence>
<dbReference type="AlphaFoldDB" id="A0A915F059"/>
<organism evidence="1 2">
    <name type="scientific">Echinococcus canadensis</name>
    <dbReference type="NCBI Taxonomy" id="519352"/>
    <lineage>
        <taxon>Eukaryota</taxon>
        <taxon>Metazoa</taxon>
        <taxon>Spiralia</taxon>
        <taxon>Lophotrochozoa</taxon>
        <taxon>Platyhelminthes</taxon>
        <taxon>Cestoda</taxon>
        <taxon>Eucestoda</taxon>
        <taxon>Cyclophyllidea</taxon>
        <taxon>Taeniidae</taxon>
        <taxon>Echinococcus</taxon>
        <taxon>Echinococcus canadensis group</taxon>
    </lineage>
</organism>
<name>A0A915F059_9CEST</name>
<protein>
    <submittedName>
        <fullName evidence="2">Uncharacterized protein</fullName>
    </submittedName>
</protein>
<proteinExistence type="predicted"/>
<sequence>MLSCRLINVRRYLQHVLGEKTVPEIRRAAFDFEHSFSCPQEVLVNETFKCSLAVRGANTVQATVQWEDRPPYNQEFAEANRVSLGVPSLRDYENVGTTCKLPAQLIYGPITSRRAALHTIWFMSSNGTIRLTHRHLKCHTGYVSDYEENRCSGGSRAQVVWLHDFSSTGPGVARFEIDPGWDMLHGDVIEVTTGDTLKCVNTGAPKLEAALDFSNPNDVGFAGAFVTEGTHFVIAVLESYAWEQLAPPKLIKLPIRVIPLHMKAAAVL</sequence>
<dbReference type="Proteomes" id="UP000887562">
    <property type="component" value="Unplaced"/>
</dbReference>